<gene>
    <name evidence="2" type="ORF">DI487_07875</name>
</gene>
<organism evidence="2 3">
    <name type="scientific">Flavobacterium sediminis</name>
    <dbReference type="NCBI Taxonomy" id="2201181"/>
    <lineage>
        <taxon>Bacteria</taxon>
        <taxon>Pseudomonadati</taxon>
        <taxon>Bacteroidota</taxon>
        <taxon>Flavobacteriia</taxon>
        <taxon>Flavobacteriales</taxon>
        <taxon>Flavobacteriaceae</taxon>
        <taxon>Flavobacterium</taxon>
    </lineage>
</organism>
<protein>
    <submittedName>
        <fullName evidence="2">Uncharacterized protein</fullName>
    </submittedName>
</protein>
<proteinExistence type="predicted"/>
<reference evidence="2 3" key="1">
    <citation type="submission" date="2018-05" db="EMBL/GenBank/DDBJ databases">
        <title>Flavobacterium sp. MEBiC07310.</title>
        <authorList>
            <person name="Baek K."/>
        </authorList>
    </citation>
    <scope>NUCLEOTIDE SEQUENCE [LARGE SCALE GENOMIC DNA]</scope>
    <source>
        <strain evidence="2 3">MEBiC07310</strain>
    </source>
</reference>
<dbReference type="RefSeq" id="WP_109569155.1">
    <property type="nucleotide sequence ID" value="NZ_CP029463.1"/>
</dbReference>
<name>A0A2U8QUF1_9FLAO</name>
<dbReference type="EMBL" id="CP029463">
    <property type="protein sequence ID" value="AWM13788.1"/>
    <property type="molecule type" value="Genomic_DNA"/>
</dbReference>
<keyword evidence="3" id="KW-1185">Reference proteome</keyword>
<dbReference type="OrthoDB" id="1274930at2"/>
<feature type="signal peptide" evidence="1">
    <location>
        <begin position="1"/>
        <end position="19"/>
    </location>
</feature>
<sequence>MKTLLRTFCFVLFAFYANCQTLPLSSLEEPNTGGYLKDIDNVLPFWEDTWKGTTNNKEYTFQFTVFLHHLTTFSSERYYYIDKLVGKFRVIDLITGQELYNDLAVTNFDDYKIELLAYGNNIGYVFSFTDSESHCNNSINFTLLRNGSNTNEIIYTAFEYNQFFLMEDCPYTNRSDIPMFLPTQDFVLTRQ</sequence>
<evidence type="ECO:0000313" key="2">
    <source>
        <dbReference type="EMBL" id="AWM13788.1"/>
    </source>
</evidence>
<accession>A0A2U8QUF1</accession>
<dbReference type="Proteomes" id="UP000245429">
    <property type="component" value="Chromosome"/>
</dbReference>
<feature type="chain" id="PRO_5015885100" evidence="1">
    <location>
        <begin position="20"/>
        <end position="191"/>
    </location>
</feature>
<evidence type="ECO:0000256" key="1">
    <source>
        <dbReference type="SAM" id="SignalP"/>
    </source>
</evidence>
<dbReference type="KEGG" id="fse:DI487_07875"/>
<keyword evidence="1" id="KW-0732">Signal</keyword>
<evidence type="ECO:0000313" key="3">
    <source>
        <dbReference type="Proteomes" id="UP000245429"/>
    </source>
</evidence>
<dbReference type="AlphaFoldDB" id="A0A2U8QUF1"/>